<keyword evidence="1" id="KW-0812">Transmembrane</keyword>
<feature type="transmembrane region" description="Helical" evidence="1">
    <location>
        <begin position="20"/>
        <end position="42"/>
    </location>
</feature>
<accession>A0A067SMR9</accession>
<dbReference type="PANTHER" id="PTHR40465">
    <property type="entry name" value="CHROMOSOME 1, WHOLE GENOME SHOTGUN SEQUENCE"/>
    <property type="match status" value="1"/>
</dbReference>
<organism evidence="3 4">
    <name type="scientific">Galerina marginata (strain CBS 339.88)</name>
    <dbReference type="NCBI Taxonomy" id="685588"/>
    <lineage>
        <taxon>Eukaryota</taxon>
        <taxon>Fungi</taxon>
        <taxon>Dikarya</taxon>
        <taxon>Basidiomycota</taxon>
        <taxon>Agaricomycotina</taxon>
        <taxon>Agaricomycetes</taxon>
        <taxon>Agaricomycetidae</taxon>
        <taxon>Agaricales</taxon>
        <taxon>Agaricineae</taxon>
        <taxon>Strophariaceae</taxon>
        <taxon>Galerina</taxon>
    </lineage>
</organism>
<evidence type="ECO:0000259" key="2">
    <source>
        <dbReference type="Pfam" id="PF20152"/>
    </source>
</evidence>
<protein>
    <recommendedName>
        <fullName evidence="2">DUF6534 domain-containing protein</fullName>
    </recommendedName>
</protein>
<evidence type="ECO:0000256" key="1">
    <source>
        <dbReference type="SAM" id="Phobius"/>
    </source>
</evidence>
<name>A0A067SMR9_GALM3</name>
<reference evidence="4" key="1">
    <citation type="journal article" date="2014" name="Proc. Natl. Acad. Sci. U.S.A.">
        <title>Extensive sampling of basidiomycete genomes demonstrates inadequacy of the white-rot/brown-rot paradigm for wood decay fungi.</title>
        <authorList>
            <person name="Riley R."/>
            <person name="Salamov A.A."/>
            <person name="Brown D.W."/>
            <person name="Nagy L.G."/>
            <person name="Floudas D."/>
            <person name="Held B.W."/>
            <person name="Levasseur A."/>
            <person name="Lombard V."/>
            <person name="Morin E."/>
            <person name="Otillar R."/>
            <person name="Lindquist E.A."/>
            <person name="Sun H."/>
            <person name="LaButti K.M."/>
            <person name="Schmutz J."/>
            <person name="Jabbour D."/>
            <person name="Luo H."/>
            <person name="Baker S.E."/>
            <person name="Pisabarro A.G."/>
            <person name="Walton J.D."/>
            <person name="Blanchette R.A."/>
            <person name="Henrissat B."/>
            <person name="Martin F."/>
            <person name="Cullen D."/>
            <person name="Hibbett D.S."/>
            <person name="Grigoriev I.V."/>
        </authorList>
    </citation>
    <scope>NUCLEOTIDE SEQUENCE [LARGE SCALE GENOMIC DNA]</scope>
    <source>
        <strain evidence="4">CBS 339.88</strain>
    </source>
</reference>
<keyword evidence="1" id="KW-1133">Transmembrane helix</keyword>
<keyword evidence="4" id="KW-1185">Reference proteome</keyword>
<dbReference type="HOGENOM" id="CLU_2026914_0_0_1"/>
<dbReference type="AlphaFoldDB" id="A0A067SMR9"/>
<gene>
    <name evidence="3" type="ORF">GALMADRAFT_257313</name>
</gene>
<keyword evidence="1" id="KW-0472">Membrane</keyword>
<evidence type="ECO:0000313" key="3">
    <source>
        <dbReference type="EMBL" id="KDR68058.1"/>
    </source>
</evidence>
<dbReference type="Pfam" id="PF20152">
    <property type="entry name" value="DUF6534"/>
    <property type="match status" value="1"/>
</dbReference>
<dbReference type="EMBL" id="KL142410">
    <property type="protein sequence ID" value="KDR68058.1"/>
    <property type="molecule type" value="Genomic_DNA"/>
</dbReference>
<evidence type="ECO:0000313" key="4">
    <source>
        <dbReference type="Proteomes" id="UP000027222"/>
    </source>
</evidence>
<dbReference type="InterPro" id="IPR045339">
    <property type="entry name" value="DUF6534"/>
</dbReference>
<feature type="transmembrane region" description="Helical" evidence="1">
    <location>
        <begin position="48"/>
        <end position="68"/>
    </location>
</feature>
<dbReference type="Proteomes" id="UP000027222">
    <property type="component" value="Unassembled WGS sequence"/>
</dbReference>
<proteinExistence type="predicted"/>
<sequence length="122" mass="13814">MASPSNLKSTTAFLNRLMRWTLQTGLITSMTSVTVIICFQAMSNMVWFGLYIILAKLYSISLLVSLNARHRLGKHNRDVDEDDLEDTDLEFQRHAPISITLSTAQSGDMPLWSPVYPEKIHS</sequence>
<dbReference type="PANTHER" id="PTHR40465:SF1">
    <property type="entry name" value="DUF6534 DOMAIN-CONTAINING PROTEIN"/>
    <property type="match status" value="1"/>
</dbReference>
<dbReference type="STRING" id="685588.A0A067SMR9"/>
<feature type="domain" description="DUF6534" evidence="2">
    <location>
        <begin position="9"/>
        <end position="71"/>
    </location>
</feature>
<dbReference type="OrthoDB" id="2535105at2759"/>